<accession>A0A9X7VX39</accession>
<gene>
    <name evidence="1" type="ORF">JZ786_19880</name>
</gene>
<evidence type="ECO:0000313" key="2">
    <source>
        <dbReference type="Proteomes" id="UP000663505"/>
    </source>
</evidence>
<protein>
    <submittedName>
        <fullName evidence="1">Uncharacterized protein</fullName>
    </submittedName>
</protein>
<dbReference type="AlphaFoldDB" id="A0A9X7VX39"/>
<organism evidence="1 2">
    <name type="scientific">Alicyclobacillus mengziensis</name>
    <dbReference type="NCBI Taxonomy" id="2931921"/>
    <lineage>
        <taxon>Bacteria</taxon>
        <taxon>Bacillati</taxon>
        <taxon>Bacillota</taxon>
        <taxon>Bacilli</taxon>
        <taxon>Bacillales</taxon>
        <taxon>Alicyclobacillaceae</taxon>
        <taxon>Alicyclobacillus</taxon>
    </lineage>
</organism>
<sequence>MNIQPITKYMVIDRIVRGIGVERFNNEITRLVVILAEYLRKSLFELSLEAGGNKEFKPVHIHKLGHFVGRYLSPIWNDLSFIPTSNTKSESREVNLVTWTMKRLSILGDCIHLGGGFWLPTPIRLVRLKFSDDIAIIGGLSTAQLRQFTEVSSTGVGRLLVNAEHSIPGSTNDVDSNFLGWVPQNVESWIEDLVSKSYKQGIESSSTFADYEVYTSIAQLRYTTKRTWIPGQLLLEGHKCENVMLCRMGKPFRYFIGQFLDGKLNREYPLSNEIDHRWLQLGFCHLHGLPRTATYRKNNLLRMFPAIPRVLERILEVYSIPIPTGQHTTDYYVPERYIETINKFISMHGYTVRSSRGGDKDERDQN</sequence>
<reference evidence="1 2" key="1">
    <citation type="submission" date="2021-02" db="EMBL/GenBank/DDBJ databases">
        <title>Alicyclobacillus curvatus sp. nov. and Alicyclobacillus mengziensis sp. nov., two acidophilic bacteria isolated from acid mine drainage.</title>
        <authorList>
            <person name="Huang Y."/>
        </authorList>
    </citation>
    <scope>NUCLEOTIDE SEQUENCE [LARGE SCALE GENOMIC DNA]</scope>
    <source>
        <strain evidence="1 2">S30H14</strain>
    </source>
</reference>
<evidence type="ECO:0000313" key="1">
    <source>
        <dbReference type="EMBL" id="QSO46676.1"/>
    </source>
</evidence>
<dbReference type="RefSeq" id="WP_206656041.1">
    <property type="nucleotide sequence ID" value="NZ_CP071182.1"/>
</dbReference>
<dbReference type="EMBL" id="CP071182">
    <property type="protein sequence ID" value="QSO46676.1"/>
    <property type="molecule type" value="Genomic_DNA"/>
</dbReference>
<dbReference type="Proteomes" id="UP000663505">
    <property type="component" value="Chromosome"/>
</dbReference>
<dbReference type="KEGG" id="afx:JZ786_19880"/>
<proteinExistence type="predicted"/>
<keyword evidence="2" id="KW-1185">Reference proteome</keyword>
<name>A0A9X7VX39_9BACL</name>